<evidence type="ECO:0000256" key="2">
    <source>
        <dbReference type="ARBA" id="ARBA00022598"/>
    </source>
</evidence>
<dbReference type="GO" id="GO:0009435">
    <property type="term" value="P:NAD+ biosynthetic process"/>
    <property type="evidence" value="ECO:0007669"/>
    <property type="project" value="UniProtKB-UniPathway"/>
</dbReference>
<dbReference type="CDD" id="cd00553">
    <property type="entry name" value="NAD_synthase"/>
    <property type="match status" value="1"/>
</dbReference>
<proteinExistence type="predicted"/>
<name>X1P1B0_9ZZZZ</name>
<keyword evidence="4" id="KW-0067">ATP-binding</keyword>
<evidence type="ECO:0000259" key="6">
    <source>
        <dbReference type="Pfam" id="PF02540"/>
    </source>
</evidence>
<dbReference type="InterPro" id="IPR014729">
    <property type="entry name" value="Rossmann-like_a/b/a_fold"/>
</dbReference>
<evidence type="ECO:0000313" key="7">
    <source>
        <dbReference type="EMBL" id="GAI50072.1"/>
    </source>
</evidence>
<evidence type="ECO:0000256" key="5">
    <source>
        <dbReference type="ARBA" id="ARBA00023027"/>
    </source>
</evidence>
<comment type="pathway">
    <text evidence="1">Cofactor biosynthesis; NAD(+) biosynthesis.</text>
</comment>
<evidence type="ECO:0000256" key="4">
    <source>
        <dbReference type="ARBA" id="ARBA00022840"/>
    </source>
</evidence>
<dbReference type="AlphaFoldDB" id="X1P1B0"/>
<dbReference type="PANTHER" id="PTHR23090:SF9">
    <property type="entry name" value="GLUTAMINE-DEPENDENT NAD(+) SYNTHETASE"/>
    <property type="match status" value="1"/>
</dbReference>
<dbReference type="SUPFAM" id="SSF52402">
    <property type="entry name" value="Adenine nucleotide alpha hydrolases-like"/>
    <property type="match status" value="1"/>
</dbReference>
<dbReference type="InterPro" id="IPR003694">
    <property type="entry name" value="NAD_synthase"/>
</dbReference>
<gene>
    <name evidence="7" type="ORF">S06H3_52531</name>
</gene>
<dbReference type="PANTHER" id="PTHR23090">
    <property type="entry name" value="NH 3 /GLUTAMINE-DEPENDENT NAD + SYNTHETASE"/>
    <property type="match status" value="1"/>
</dbReference>
<dbReference type="GO" id="GO:0004359">
    <property type="term" value="F:glutaminase activity"/>
    <property type="evidence" value="ECO:0007669"/>
    <property type="project" value="InterPro"/>
</dbReference>
<dbReference type="GO" id="GO:0005737">
    <property type="term" value="C:cytoplasm"/>
    <property type="evidence" value="ECO:0007669"/>
    <property type="project" value="InterPro"/>
</dbReference>
<reference evidence="7" key="1">
    <citation type="journal article" date="2014" name="Front. Microbiol.">
        <title>High frequency of phylogenetically diverse reductive dehalogenase-homologous genes in deep subseafloor sedimentary metagenomes.</title>
        <authorList>
            <person name="Kawai M."/>
            <person name="Futagami T."/>
            <person name="Toyoda A."/>
            <person name="Takaki Y."/>
            <person name="Nishi S."/>
            <person name="Hori S."/>
            <person name="Arai W."/>
            <person name="Tsubouchi T."/>
            <person name="Morono Y."/>
            <person name="Uchiyama I."/>
            <person name="Ito T."/>
            <person name="Fujiyama A."/>
            <person name="Inagaki F."/>
            <person name="Takami H."/>
        </authorList>
    </citation>
    <scope>NUCLEOTIDE SEQUENCE</scope>
    <source>
        <strain evidence="7">Expedition CK06-06</strain>
    </source>
</reference>
<accession>X1P1B0</accession>
<organism evidence="7">
    <name type="scientific">marine sediment metagenome</name>
    <dbReference type="NCBI Taxonomy" id="412755"/>
    <lineage>
        <taxon>unclassified sequences</taxon>
        <taxon>metagenomes</taxon>
        <taxon>ecological metagenomes</taxon>
    </lineage>
</organism>
<feature type="domain" description="NAD/GMP synthase" evidence="6">
    <location>
        <begin position="65"/>
        <end position="210"/>
    </location>
</feature>
<sequence>KYMNKKITLILSLIGIYRMYPPSFLFKKSIVEKYITRKRKSISESLGKDLYISNLTGSSNKELCRGLAYCRIKNRVRSALLFYYAELNNYLLVGCANKSEWMIGYFIKYGDGIVDIMPVISFYKTQIFAMADYLKLPDYIVNKAPSPDILPGIIDEDMIGISYRKLDIILYGLEKKYSISKIARISGATYDEIKRVIEIIDKSGYLRKWPVMF</sequence>
<evidence type="ECO:0000256" key="3">
    <source>
        <dbReference type="ARBA" id="ARBA00022741"/>
    </source>
</evidence>
<keyword evidence="3" id="KW-0547">Nucleotide-binding</keyword>
<keyword evidence="2" id="KW-0436">Ligase</keyword>
<keyword evidence="5" id="KW-0520">NAD</keyword>
<evidence type="ECO:0000256" key="1">
    <source>
        <dbReference type="ARBA" id="ARBA00004790"/>
    </source>
</evidence>
<dbReference type="GO" id="GO:0003952">
    <property type="term" value="F:NAD+ synthase (glutamine-hydrolyzing) activity"/>
    <property type="evidence" value="ECO:0007669"/>
    <property type="project" value="InterPro"/>
</dbReference>
<dbReference type="Gene3D" id="3.40.50.620">
    <property type="entry name" value="HUPs"/>
    <property type="match status" value="1"/>
</dbReference>
<comment type="caution">
    <text evidence="7">The sequence shown here is derived from an EMBL/GenBank/DDBJ whole genome shotgun (WGS) entry which is preliminary data.</text>
</comment>
<dbReference type="NCBIfam" id="TIGR00552">
    <property type="entry name" value="nadE"/>
    <property type="match status" value="1"/>
</dbReference>
<dbReference type="UniPathway" id="UPA00253"/>
<dbReference type="InterPro" id="IPR022310">
    <property type="entry name" value="NAD/GMP_synthase"/>
</dbReference>
<feature type="non-terminal residue" evidence="7">
    <location>
        <position position="1"/>
    </location>
</feature>
<dbReference type="GO" id="GO:0005524">
    <property type="term" value="F:ATP binding"/>
    <property type="evidence" value="ECO:0007669"/>
    <property type="project" value="UniProtKB-KW"/>
</dbReference>
<dbReference type="Pfam" id="PF02540">
    <property type="entry name" value="NAD_synthase"/>
    <property type="match status" value="1"/>
</dbReference>
<dbReference type="EMBL" id="BARV01033418">
    <property type="protein sequence ID" value="GAI50072.1"/>
    <property type="molecule type" value="Genomic_DNA"/>
</dbReference>
<protein>
    <recommendedName>
        <fullName evidence="6">NAD/GMP synthase domain-containing protein</fullName>
    </recommendedName>
</protein>